<comment type="similarity">
    <text evidence="1 8">Belongs to the SOS response-associated peptidase family.</text>
</comment>
<dbReference type="GO" id="GO:0006508">
    <property type="term" value="P:proteolysis"/>
    <property type="evidence" value="ECO:0007669"/>
    <property type="project" value="UniProtKB-KW"/>
</dbReference>
<evidence type="ECO:0000313" key="9">
    <source>
        <dbReference type="EMBL" id="NCD68096.1"/>
    </source>
</evidence>
<organism evidence="9 10">
    <name type="scientific">Mucilaginibacter agri</name>
    <dbReference type="NCBI Taxonomy" id="2695265"/>
    <lineage>
        <taxon>Bacteria</taxon>
        <taxon>Pseudomonadati</taxon>
        <taxon>Bacteroidota</taxon>
        <taxon>Sphingobacteriia</taxon>
        <taxon>Sphingobacteriales</taxon>
        <taxon>Sphingobacteriaceae</taxon>
        <taxon>Mucilaginibacter</taxon>
    </lineage>
</organism>
<dbReference type="InterPro" id="IPR003738">
    <property type="entry name" value="SRAP"/>
</dbReference>
<protein>
    <recommendedName>
        <fullName evidence="8">Abasic site processing protein</fullName>
        <ecNumber evidence="8">3.4.-.-</ecNumber>
    </recommendedName>
</protein>
<dbReference type="GO" id="GO:0008233">
    <property type="term" value="F:peptidase activity"/>
    <property type="evidence" value="ECO:0007669"/>
    <property type="project" value="UniProtKB-KW"/>
</dbReference>
<keyword evidence="3" id="KW-0227">DNA damage</keyword>
<dbReference type="EMBL" id="WWEO01000034">
    <property type="protein sequence ID" value="NCD68096.1"/>
    <property type="molecule type" value="Genomic_DNA"/>
</dbReference>
<dbReference type="PANTHER" id="PTHR13604:SF0">
    <property type="entry name" value="ABASIC SITE PROCESSING PROTEIN HMCES"/>
    <property type="match status" value="1"/>
</dbReference>
<evidence type="ECO:0000256" key="7">
    <source>
        <dbReference type="ARBA" id="ARBA00023239"/>
    </source>
</evidence>
<evidence type="ECO:0000256" key="8">
    <source>
        <dbReference type="RuleBase" id="RU364100"/>
    </source>
</evidence>
<keyword evidence="4 8" id="KW-0378">Hydrolase</keyword>
<accession>A0A966DS96</accession>
<dbReference type="AlphaFoldDB" id="A0A966DS96"/>
<proteinExistence type="inferred from homology"/>
<gene>
    <name evidence="9" type="ORF">GSY63_01860</name>
</gene>
<evidence type="ECO:0000256" key="4">
    <source>
        <dbReference type="ARBA" id="ARBA00022801"/>
    </source>
</evidence>
<keyword evidence="2 8" id="KW-0645">Protease</keyword>
<dbReference type="GO" id="GO:0003697">
    <property type="term" value="F:single-stranded DNA binding"/>
    <property type="evidence" value="ECO:0007669"/>
    <property type="project" value="InterPro"/>
</dbReference>
<dbReference type="EC" id="3.4.-.-" evidence="8"/>
<comment type="caution">
    <text evidence="9">The sequence shown here is derived from an EMBL/GenBank/DDBJ whole genome shotgun (WGS) entry which is preliminary data.</text>
</comment>
<dbReference type="GO" id="GO:0016829">
    <property type="term" value="F:lyase activity"/>
    <property type="evidence" value="ECO:0007669"/>
    <property type="project" value="UniProtKB-KW"/>
</dbReference>
<dbReference type="Gene3D" id="3.90.1680.10">
    <property type="entry name" value="SOS response associated peptidase-like"/>
    <property type="match status" value="1"/>
</dbReference>
<evidence type="ECO:0000256" key="3">
    <source>
        <dbReference type="ARBA" id="ARBA00022763"/>
    </source>
</evidence>
<evidence type="ECO:0000313" key="10">
    <source>
        <dbReference type="Proteomes" id="UP000638732"/>
    </source>
</evidence>
<dbReference type="SUPFAM" id="SSF143081">
    <property type="entry name" value="BB1717-like"/>
    <property type="match status" value="1"/>
</dbReference>
<evidence type="ECO:0000256" key="5">
    <source>
        <dbReference type="ARBA" id="ARBA00023124"/>
    </source>
</evidence>
<evidence type="ECO:0000256" key="2">
    <source>
        <dbReference type="ARBA" id="ARBA00022670"/>
    </source>
</evidence>
<dbReference type="Proteomes" id="UP000638732">
    <property type="component" value="Unassembled WGS sequence"/>
</dbReference>
<keyword evidence="7" id="KW-0456">Lyase</keyword>
<keyword evidence="5" id="KW-0190">Covalent protein-DNA linkage</keyword>
<dbReference type="Pfam" id="PF02586">
    <property type="entry name" value="SRAP"/>
    <property type="match status" value="1"/>
</dbReference>
<evidence type="ECO:0000256" key="1">
    <source>
        <dbReference type="ARBA" id="ARBA00008136"/>
    </source>
</evidence>
<dbReference type="InterPro" id="IPR036590">
    <property type="entry name" value="SRAP-like"/>
</dbReference>
<evidence type="ECO:0000256" key="6">
    <source>
        <dbReference type="ARBA" id="ARBA00023125"/>
    </source>
</evidence>
<keyword evidence="6" id="KW-0238">DNA-binding</keyword>
<keyword evidence="10" id="KW-1185">Reference proteome</keyword>
<dbReference type="PANTHER" id="PTHR13604">
    <property type="entry name" value="DC12-RELATED"/>
    <property type="match status" value="1"/>
</dbReference>
<name>A0A966DS96_9SPHI</name>
<reference evidence="9" key="2">
    <citation type="submission" date="2020-10" db="EMBL/GenBank/DDBJ databases">
        <title>Mucilaginibacter sp. nov., isolated from soil.</title>
        <authorList>
            <person name="Jeon C.O."/>
        </authorList>
    </citation>
    <scope>NUCLEOTIDE SEQUENCE</scope>
    <source>
        <strain evidence="9">R11</strain>
    </source>
</reference>
<dbReference type="GO" id="GO:0106300">
    <property type="term" value="P:protein-DNA covalent cross-linking repair"/>
    <property type="evidence" value="ECO:0007669"/>
    <property type="project" value="InterPro"/>
</dbReference>
<sequence>MCRDISFHSEIQIVTQDFKGIQLAPNPAHYPTDMVHVTCEILPTYPIVVNRKALALANMGWGVINTWIDDPRERQSQRSNMVNARSERIVGDKKSYWYRIRQNRCLIPTTGIYEHREVAGFRNKIPYHISLEGRKQFYVPALYQVSQEVDQYTGDLYNIATFTMITRGANEKMRWIHNSGDNKHRMPLFLTPEMEQAWVLDDLGDDDMEEFFHFEMPSDAIAHHPVYSIRSRKPKPEGIVPNAYYDWGKKLPVYGQEKESDDGVQSSLF</sequence>
<dbReference type="RefSeq" id="WP_166584122.1">
    <property type="nucleotide sequence ID" value="NZ_WWEO01000034.1"/>
</dbReference>
<reference evidence="9" key="1">
    <citation type="submission" date="2020-01" db="EMBL/GenBank/DDBJ databases">
        <authorList>
            <person name="Seo Y.L."/>
        </authorList>
    </citation>
    <scope>NUCLEOTIDE SEQUENCE</scope>
    <source>
        <strain evidence="9">R11</strain>
    </source>
</reference>